<proteinExistence type="predicted"/>
<dbReference type="AlphaFoldDB" id="A0A8S1UYL2"/>
<dbReference type="EMBL" id="CAJJDO010000050">
    <property type="protein sequence ID" value="CAD8169283.1"/>
    <property type="molecule type" value="Genomic_DNA"/>
</dbReference>
<dbReference type="Proteomes" id="UP000689195">
    <property type="component" value="Unassembled WGS sequence"/>
</dbReference>
<gene>
    <name evidence="2" type="ORF">PPENT_87.1.T0500254</name>
</gene>
<comment type="caution">
    <text evidence="2">The sequence shown here is derived from an EMBL/GenBank/DDBJ whole genome shotgun (WGS) entry which is preliminary data.</text>
</comment>
<keyword evidence="3" id="KW-1185">Reference proteome</keyword>
<sequence length="225" mass="26939">MLFLNAINLLIDIYLDIPLDRNARLNAIILVYSLITRQEQRDLRFNNFFPSKEGKMCYKNLVQDCIIIQLDSSLQNKISYFRRQQLILVNSLQNHMIQISNLILIQECLNLFTTLILVLHMIFIMFRYLNIMIFIMFRQQLIKVQFFIIVFKLNLIKIALINEVMIFIKLDINVNTNLQCLNISTRLMHFLEFIIQQEFKRFMLKVTVVIKLINVKLTMDFPKRV</sequence>
<keyword evidence="1" id="KW-0472">Membrane</keyword>
<reference evidence="2" key="1">
    <citation type="submission" date="2021-01" db="EMBL/GenBank/DDBJ databases">
        <authorList>
            <consortium name="Genoscope - CEA"/>
            <person name="William W."/>
        </authorList>
    </citation>
    <scope>NUCLEOTIDE SEQUENCE</scope>
</reference>
<evidence type="ECO:0000256" key="1">
    <source>
        <dbReference type="SAM" id="Phobius"/>
    </source>
</evidence>
<protein>
    <recommendedName>
        <fullName evidence="4">Transmembrane protein</fullName>
    </recommendedName>
</protein>
<organism evidence="2 3">
    <name type="scientific">Paramecium pentaurelia</name>
    <dbReference type="NCBI Taxonomy" id="43138"/>
    <lineage>
        <taxon>Eukaryota</taxon>
        <taxon>Sar</taxon>
        <taxon>Alveolata</taxon>
        <taxon>Ciliophora</taxon>
        <taxon>Intramacronucleata</taxon>
        <taxon>Oligohymenophorea</taxon>
        <taxon>Peniculida</taxon>
        <taxon>Parameciidae</taxon>
        <taxon>Paramecium</taxon>
    </lineage>
</organism>
<evidence type="ECO:0000313" key="3">
    <source>
        <dbReference type="Proteomes" id="UP000689195"/>
    </source>
</evidence>
<evidence type="ECO:0000313" key="2">
    <source>
        <dbReference type="EMBL" id="CAD8169283.1"/>
    </source>
</evidence>
<name>A0A8S1UYL2_9CILI</name>
<accession>A0A8S1UYL2</accession>
<evidence type="ECO:0008006" key="4">
    <source>
        <dbReference type="Google" id="ProtNLM"/>
    </source>
</evidence>
<feature type="transmembrane region" description="Helical" evidence="1">
    <location>
        <begin position="141"/>
        <end position="160"/>
    </location>
</feature>
<keyword evidence="1" id="KW-0812">Transmembrane</keyword>
<feature type="transmembrane region" description="Helical" evidence="1">
    <location>
        <begin position="109"/>
        <end position="129"/>
    </location>
</feature>
<keyword evidence="1" id="KW-1133">Transmembrane helix</keyword>